<gene>
    <name evidence="1" type="ORF">HPB52_025189</name>
</gene>
<proteinExistence type="predicted"/>
<keyword evidence="2" id="KW-1185">Reference proteome</keyword>
<dbReference type="Proteomes" id="UP000821837">
    <property type="component" value="Unassembled WGS sequence"/>
</dbReference>
<reference evidence="1" key="2">
    <citation type="submission" date="2021-09" db="EMBL/GenBank/DDBJ databases">
        <authorList>
            <person name="Jia N."/>
            <person name="Wang J."/>
            <person name="Shi W."/>
            <person name="Du L."/>
            <person name="Sun Y."/>
            <person name="Zhan W."/>
            <person name="Jiang J."/>
            <person name="Wang Q."/>
            <person name="Zhang B."/>
            <person name="Ji P."/>
            <person name="Sakyi L.B."/>
            <person name="Cui X."/>
            <person name="Yuan T."/>
            <person name="Jiang B."/>
            <person name="Yang W."/>
            <person name="Lam T.T.-Y."/>
            <person name="Chang Q."/>
            <person name="Ding S."/>
            <person name="Wang X."/>
            <person name="Zhu J."/>
            <person name="Ruan X."/>
            <person name="Zhao L."/>
            <person name="Wei J."/>
            <person name="Que T."/>
            <person name="Du C."/>
            <person name="Cheng J."/>
            <person name="Dai P."/>
            <person name="Han X."/>
            <person name="Huang E."/>
            <person name="Gao Y."/>
            <person name="Liu J."/>
            <person name="Shao H."/>
            <person name="Ye R."/>
            <person name="Li L."/>
            <person name="Wei W."/>
            <person name="Wang X."/>
            <person name="Wang C."/>
            <person name="Huo Q."/>
            <person name="Li W."/>
            <person name="Guo W."/>
            <person name="Chen H."/>
            <person name="Chen S."/>
            <person name="Zhou L."/>
            <person name="Zhou L."/>
            <person name="Ni X."/>
            <person name="Tian J."/>
            <person name="Zhou Y."/>
            <person name="Sheng Y."/>
            <person name="Liu T."/>
            <person name="Pan Y."/>
            <person name="Xia L."/>
            <person name="Li J."/>
            <person name="Zhao F."/>
            <person name="Cao W."/>
        </authorList>
    </citation>
    <scope>NUCLEOTIDE SEQUENCE</scope>
    <source>
        <strain evidence="1">Rsan-2018</strain>
        <tissue evidence="1">Larvae</tissue>
    </source>
</reference>
<sequence>MRVSCALLRQHLRELMTTDEPHATMDDFYLLLTVMLCNLSRVRGSNLNREWFQNRANDLVALFPTVSGPPPVPLYCEAQADAIPTLASSGPTPGRHSAAPYSRTTLKCVPLYGS</sequence>
<reference evidence="1" key="1">
    <citation type="journal article" date="2020" name="Cell">
        <title>Large-Scale Comparative Analyses of Tick Genomes Elucidate Their Genetic Diversity and Vector Capacities.</title>
        <authorList>
            <consortium name="Tick Genome and Microbiome Consortium (TIGMIC)"/>
            <person name="Jia N."/>
            <person name="Wang J."/>
            <person name="Shi W."/>
            <person name="Du L."/>
            <person name="Sun Y."/>
            <person name="Zhan W."/>
            <person name="Jiang J.F."/>
            <person name="Wang Q."/>
            <person name="Zhang B."/>
            <person name="Ji P."/>
            <person name="Bell-Sakyi L."/>
            <person name="Cui X.M."/>
            <person name="Yuan T.T."/>
            <person name="Jiang B.G."/>
            <person name="Yang W.F."/>
            <person name="Lam T.T."/>
            <person name="Chang Q.C."/>
            <person name="Ding S.J."/>
            <person name="Wang X.J."/>
            <person name="Zhu J.G."/>
            <person name="Ruan X.D."/>
            <person name="Zhao L."/>
            <person name="Wei J.T."/>
            <person name="Ye R.Z."/>
            <person name="Que T.C."/>
            <person name="Du C.H."/>
            <person name="Zhou Y.H."/>
            <person name="Cheng J.X."/>
            <person name="Dai P.F."/>
            <person name="Guo W.B."/>
            <person name="Han X.H."/>
            <person name="Huang E.J."/>
            <person name="Li L.F."/>
            <person name="Wei W."/>
            <person name="Gao Y.C."/>
            <person name="Liu J.Z."/>
            <person name="Shao H.Z."/>
            <person name="Wang X."/>
            <person name="Wang C.C."/>
            <person name="Yang T.C."/>
            <person name="Huo Q.B."/>
            <person name="Li W."/>
            <person name="Chen H.Y."/>
            <person name="Chen S.E."/>
            <person name="Zhou L.G."/>
            <person name="Ni X.B."/>
            <person name="Tian J.H."/>
            <person name="Sheng Y."/>
            <person name="Liu T."/>
            <person name="Pan Y.S."/>
            <person name="Xia L.Y."/>
            <person name="Li J."/>
            <person name="Zhao F."/>
            <person name="Cao W.C."/>
        </authorList>
    </citation>
    <scope>NUCLEOTIDE SEQUENCE</scope>
    <source>
        <strain evidence="1">Rsan-2018</strain>
    </source>
</reference>
<evidence type="ECO:0000313" key="1">
    <source>
        <dbReference type="EMBL" id="KAH7986129.1"/>
    </source>
</evidence>
<accession>A0A9D4YRQ2</accession>
<protein>
    <submittedName>
        <fullName evidence="1">Uncharacterized protein</fullName>
    </submittedName>
</protein>
<dbReference type="EMBL" id="JABSTV010000573">
    <property type="protein sequence ID" value="KAH7986129.1"/>
    <property type="molecule type" value="Genomic_DNA"/>
</dbReference>
<evidence type="ECO:0000313" key="2">
    <source>
        <dbReference type="Proteomes" id="UP000821837"/>
    </source>
</evidence>
<comment type="caution">
    <text evidence="1">The sequence shown here is derived from an EMBL/GenBank/DDBJ whole genome shotgun (WGS) entry which is preliminary data.</text>
</comment>
<dbReference type="AlphaFoldDB" id="A0A9D4YRQ2"/>
<organism evidence="1 2">
    <name type="scientific">Rhipicephalus sanguineus</name>
    <name type="common">Brown dog tick</name>
    <name type="synonym">Ixodes sanguineus</name>
    <dbReference type="NCBI Taxonomy" id="34632"/>
    <lineage>
        <taxon>Eukaryota</taxon>
        <taxon>Metazoa</taxon>
        <taxon>Ecdysozoa</taxon>
        <taxon>Arthropoda</taxon>
        <taxon>Chelicerata</taxon>
        <taxon>Arachnida</taxon>
        <taxon>Acari</taxon>
        <taxon>Parasitiformes</taxon>
        <taxon>Ixodida</taxon>
        <taxon>Ixodoidea</taxon>
        <taxon>Ixodidae</taxon>
        <taxon>Rhipicephalinae</taxon>
        <taxon>Rhipicephalus</taxon>
        <taxon>Rhipicephalus</taxon>
    </lineage>
</organism>
<name>A0A9D4YRQ2_RHISA</name>